<protein>
    <recommendedName>
        <fullName evidence="8">Probable membrane transporter protein</fullName>
    </recommendedName>
</protein>
<evidence type="ECO:0000256" key="6">
    <source>
        <dbReference type="ARBA" id="ARBA00022989"/>
    </source>
</evidence>
<feature type="transmembrane region" description="Helical" evidence="8">
    <location>
        <begin position="134"/>
        <end position="152"/>
    </location>
</feature>
<name>A0A538TRW7_UNCEI</name>
<dbReference type="AlphaFoldDB" id="A0A538TRW7"/>
<evidence type="ECO:0000256" key="3">
    <source>
        <dbReference type="ARBA" id="ARBA00022448"/>
    </source>
</evidence>
<keyword evidence="4 8" id="KW-1003">Cell membrane</keyword>
<evidence type="ECO:0000313" key="10">
    <source>
        <dbReference type="Proteomes" id="UP000317691"/>
    </source>
</evidence>
<keyword evidence="5 8" id="KW-0812">Transmembrane</keyword>
<evidence type="ECO:0000256" key="1">
    <source>
        <dbReference type="ARBA" id="ARBA00004651"/>
    </source>
</evidence>
<feature type="transmembrane region" description="Helical" evidence="8">
    <location>
        <begin position="234"/>
        <end position="251"/>
    </location>
</feature>
<dbReference type="InterPro" id="IPR002781">
    <property type="entry name" value="TM_pro_TauE-like"/>
</dbReference>
<comment type="caution">
    <text evidence="9">The sequence shown here is derived from an EMBL/GenBank/DDBJ whole genome shotgun (WGS) entry which is preliminary data.</text>
</comment>
<dbReference type="PANTHER" id="PTHR30269:SF0">
    <property type="entry name" value="MEMBRANE TRANSPORTER PROTEIN YFCA-RELATED"/>
    <property type="match status" value="1"/>
</dbReference>
<evidence type="ECO:0000256" key="7">
    <source>
        <dbReference type="ARBA" id="ARBA00023136"/>
    </source>
</evidence>
<keyword evidence="3" id="KW-0813">Transport</keyword>
<feature type="transmembrane region" description="Helical" evidence="8">
    <location>
        <begin position="103"/>
        <end position="122"/>
    </location>
</feature>
<comment type="similarity">
    <text evidence="2 8">Belongs to the 4-toluene sulfonate uptake permease (TSUP) (TC 2.A.102) family.</text>
</comment>
<evidence type="ECO:0000313" key="9">
    <source>
        <dbReference type="EMBL" id="TMQ66371.1"/>
    </source>
</evidence>
<dbReference type="GO" id="GO:0005886">
    <property type="term" value="C:plasma membrane"/>
    <property type="evidence" value="ECO:0007669"/>
    <property type="project" value="UniProtKB-SubCell"/>
</dbReference>
<dbReference type="InterPro" id="IPR052017">
    <property type="entry name" value="TSUP"/>
</dbReference>
<dbReference type="PANTHER" id="PTHR30269">
    <property type="entry name" value="TRANSMEMBRANE PROTEIN YFCA"/>
    <property type="match status" value="1"/>
</dbReference>
<feature type="transmembrane region" description="Helical" evidence="8">
    <location>
        <begin position="204"/>
        <end position="228"/>
    </location>
</feature>
<dbReference type="Proteomes" id="UP000317691">
    <property type="component" value="Unassembled WGS sequence"/>
</dbReference>
<accession>A0A538TRW7</accession>
<evidence type="ECO:0000256" key="4">
    <source>
        <dbReference type="ARBA" id="ARBA00022475"/>
    </source>
</evidence>
<reference evidence="9 10" key="1">
    <citation type="journal article" date="2019" name="Nat. Microbiol.">
        <title>Mediterranean grassland soil C-N compound turnover is dependent on rainfall and depth, and is mediated by genomically divergent microorganisms.</title>
        <authorList>
            <person name="Diamond S."/>
            <person name="Andeer P.F."/>
            <person name="Li Z."/>
            <person name="Crits-Christoph A."/>
            <person name="Burstein D."/>
            <person name="Anantharaman K."/>
            <person name="Lane K.R."/>
            <person name="Thomas B.C."/>
            <person name="Pan C."/>
            <person name="Northen T.R."/>
            <person name="Banfield J.F."/>
        </authorList>
    </citation>
    <scope>NUCLEOTIDE SEQUENCE [LARGE SCALE GENOMIC DNA]</scope>
    <source>
        <strain evidence="9">WS_9</strain>
    </source>
</reference>
<evidence type="ECO:0000256" key="2">
    <source>
        <dbReference type="ARBA" id="ARBA00009142"/>
    </source>
</evidence>
<organism evidence="9 10">
    <name type="scientific">Eiseniibacteriota bacterium</name>
    <dbReference type="NCBI Taxonomy" id="2212470"/>
    <lineage>
        <taxon>Bacteria</taxon>
        <taxon>Candidatus Eiseniibacteriota</taxon>
    </lineage>
</organism>
<keyword evidence="6 8" id="KW-1133">Transmembrane helix</keyword>
<keyword evidence="7 8" id="KW-0472">Membrane</keyword>
<gene>
    <name evidence="9" type="ORF">E6K79_02510</name>
</gene>
<dbReference type="EMBL" id="VBOZ01000009">
    <property type="protein sequence ID" value="TMQ66371.1"/>
    <property type="molecule type" value="Genomic_DNA"/>
</dbReference>
<evidence type="ECO:0000256" key="5">
    <source>
        <dbReference type="ARBA" id="ARBA00022692"/>
    </source>
</evidence>
<dbReference type="Pfam" id="PF01925">
    <property type="entry name" value="TauE"/>
    <property type="match status" value="1"/>
</dbReference>
<evidence type="ECO:0000256" key="8">
    <source>
        <dbReference type="RuleBase" id="RU363041"/>
    </source>
</evidence>
<comment type="subcellular location">
    <subcellularLocation>
        <location evidence="1 8">Cell membrane</location>
        <topology evidence="1 8">Multi-pass membrane protein</topology>
    </subcellularLocation>
</comment>
<proteinExistence type="inferred from homology"/>
<sequence length="258" mass="26564">MAVDLSAAQAAVLCAAALCGGTVDAIAGGGGLITVPVLLAVGLPPHLALGTNKGQSTFGSFAAIVRYRHAGLIERKTARISFPLGIVGSASGAALALMLRPGVLRPIVIVLLLVVAFLIASGRFRPREGEAPPVGHRAGLIVAAIALTLGAYDGFFGPGTGTFIIAAYATLIHMPLPRATAEAKVLNFGSNFAAMVMFARNGEILWGVALPMAAAQLLGGFLGAHLVVRRGDGLIRAMVLVVAIAVVAWIIKDFYWKH</sequence>